<dbReference type="RefSeq" id="WP_189567202.1">
    <property type="nucleotide sequence ID" value="NZ_BMXF01000005.1"/>
</dbReference>
<evidence type="ECO:0000313" key="1">
    <source>
        <dbReference type="EMBL" id="GHB83327.1"/>
    </source>
</evidence>
<organism evidence="1 2">
    <name type="scientific">Persicitalea jodogahamensis</name>
    <dbReference type="NCBI Taxonomy" id="402147"/>
    <lineage>
        <taxon>Bacteria</taxon>
        <taxon>Pseudomonadati</taxon>
        <taxon>Bacteroidota</taxon>
        <taxon>Cytophagia</taxon>
        <taxon>Cytophagales</taxon>
        <taxon>Spirosomataceae</taxon>
        <taxon>Persicitalea</taxon>
    </lineage>
</organism>
<dbReference type="EMBL" id="BMXF01000005">
    <property type="protein sequence ID" value="GHB83327.1"/>
    <property type="molecule type" value="Genomic_DNA"/>
</dbReference>
<dbReference type="AlphaFoldDB" id="A0A8J3GCA3"/>
<dbReference type="Proteomes" id="UP000598271">
    <property type="component" value="Unassembled WGS sequence"/>
</dbReference>
<dbReference type="Gene3D" id="3.40.50.150">
    <property type="entry name" value="Vaccinia Virus protein VP39"/>
    <property type="match status" value="1"/>
</dbReference>
<comment type="caution">
    <text evidence="1">The sequence shown here is derived from an EMBL/GenBank/DDBJ whole genome shotgun (WGS) entry which is preliminary data.</text>
</comment>
<gene>
    <name evidence="1" type="ORF">GCM10007390_42910</name>
</gene>
<proteinExistence type="predicted"/>
<reference evidence="1 2" key="1">
    <citation type="journal article" date="2014" name="Int. J. Syst. Evol. Microbiol.">
        <title>Complete genome sequence of Corynebacterium casei LMG S-19264T (=DSM 44701T), isolated from a smear-ripened cheese.</title>
        <authorList>
            <consortium name="US DOE Joint Genome Institute (JGI-PGF)"/>
            <person name="Walter F."/>
            <person name="Albersmeier A."/>
            <person name="Kalinowski J."/>
            <person name="Ruckert C."/>
        </authorList>
    </citation>
    <scope>NUCLEOTIDE SEQUENCE [LARGE SCALE GENOMIC DNA]</scope>
    <source>
        <strain evidence="1 2">KCTC 12866</strain>
    </source>
</reference>
<evidence type="ECO:0008006" key="3">
    <source>
        <dbReference type="Google" id="ProtNLM"/>
    </source>
</evidence>
<dbReference type="InterPro" id="IPR029063">
    <property type="entry name" value="SAM-dependent_MTases_sf"/>
</dbReference>
<sequence length="262" mass="29632">MEQQTARKKYRELSRIDGWFAEEAAMLISLLDTVQRHNQIKGDLFEVGVHHGKSTLFFYHLLVGSEQLRVCDLFGNQGDNVSLSGSGDKQKFLANCARYIGDNSIKIFEKLSSELTVQEIGAGYRMFHVDGGHSFEEALADLELAAQAIREDGIIILDDPFRSEWPGVTEAAIEFLKNSPQVSPLVVGFNKLILVNHTCFDMYSTALDDQSNRTKHGLGFPWAYKKMALVGKDLRCFYMPTSLQNPSLKLRIYSFLKRWGVK</sequence>
<keyword evidence="2" id="KW-1185">Reference proteome</keyword>
<name>A0A8J3GCA3_9BACT</name>
<accession>A0A8J3GCA3</accession>
<protein>
    <recommendedName>
        <fullName evidence="3">Class I SAM-dependent methyltransferase</fullName>
    </recommendedName>
</protein>
<evidence type="ECO:0000313" key="2">
    <source>
        <dbReference type="Proteomes" id="UP000598271"/>
    </source>
</evidence>
<dbReference type="Pfam" id="PF13578">
    <property type="entry name" value="Methyltransf_24"/>
    <property type="match status" value="1"/>
</dbReference>
<dbReference type="SUPFAM" id="SSF53335">
    <property type="entry name" value="S-adenosyl-L-methionine-dependent methyltransferases"/>
    <property type="match status" value="1"/>
</dbReference>